<dbReference type="PROSITE" id="PS50830">
    <property type="entry name" value="TNASE_3"/>
    <property type="match status" value="1"/>
</dbReference>
<dbReference type="InterPro" id="IPR016071">
    <property type="entry name" value="Staphylococal_nuclease_OB-fold"/>
</dbReference>
<dbReference type="Gene3D" id="2.40.50.90">
    <property type="match status" value="1"/>
</dbReference>
<keyword evidence="10" id="KW-0479">Metal-binding</keyword>
<dbReference type="SUPFAM" id="SSF103506">
    <property type="entry name" value="Mitochondrial carrier"/>
    <property type="match status" value="1"/>
</dbReference>
<feature type="region of interest" description="Disordered" evidence="20">
    <location>
        <begin position="333"/>
        <end position="385"/>
    </location>
</feature>
<evidence type="ECO:0000256" key="9">
    <source>
        <dbReference type="ARBA" id="ARBA00022722"/>
    </source>
</evidence>
<feature type="domain" description="TNase-like" evidence="21">
    <location>
        <begin position="442"/>
        <end position="609"/>
    </location>
</feature>
<dbReference type="InterPro" id="IPR002067">
    <property type="entry name" value="MCP"/>
</dbReference>
<protein>
    <recommendedName>
        <fullName evidence="5">Probable endonuclease LCL3</fullName>
    </recommendedName>
    <alternativeName>
        <fullName evidence="6">Probable endonuclease lcl3</fullName>
    </alternativeName>
</protein>
<dbReference type="Proteomes" id="UP000249363">
    <property type="component" value="Unassembled WGS sequence"/>
</dbReference>
<evidence type="ECO:0000256" key="3">
    <source>
        <dbReference type="ARBA" id="ARBA00005435"/>
    </source>
</evidence>
<keyword evidence="16" id="KW-1133">Transmembrane helix</keyword>
<comment type="similarity">
    <text evidence="3">Belongs to the LCL3 family.</text>
</comment>
<feature type="repeat" description="Solcar" evidence="19">
    <location>
        <begin position="7"/>
        <end position="104"/>
    </location>
</feature>
<feature type="compositionally biased region" description="Basic and acidic residues" evidence="20">
    <location>
        <begin position="613"/>
        <end position="626"/>
    </location>
</feature>
<keyword evidence="11" id="KW-0677">Repeat</keyword>
<evidence type="ECO:0000256" key="5">
    <source>
        <dbReference type="ARBA" id="ARBA00013404"/>
    </source>
</evidence>
<keyword evidence="23" id="KW-1185">Reference proteome</keyword>
<dbReference type="Gene3D" id="1.50.40.10">
    <property type="entry name" value="Mitochondrial carrier domain"/>
    <property type="match status" value="1"/>
</dbReference>
<evidence type="ECO:0000256" key="12">
    <source>
        <dbReference type="ARBA" id="ARBA00022759"/>
    </source>
</evidence>
<dbReference type="InterPro" id="IPR023395">
    <property type="entry name" value="MCP_dom_sf"/>
</dbReference>
<dbReference type="SMART" id="SM00318">
    <property type="entry name" value="SNc"/>
    <property type="match status" value="1"/>
</dbReference>
<comment type="subcellular location">
    <subcellularLocation>
        <location evidence="1">Membrane</location>
        <topology evidence="1">Single-pass membrane protein</topology>
    </subcellularLocation>
    <subcellularLocation>
        <location evidence="2">Mitochondrion inner membrane</location>
        <topology evidence="2">Multi-pass membrane protein</topology>
    </subcellularLocation>
</comment>
<keyword evidence="7" id="KW-0813">Transport</keyword>
<evidence type="ECO:0000256" key="4">
    <source>
        <dbReference type="ARBA" id="ARBA00006375"/>
    </source>
</evidence>
<comment type="caution">
    <text evidence="22">The sequence shown here is derived from an EMBL/GenBank/DDBJ whole genome shotgun (WGS) entry which is preliminary data.</text>
</comment>
<dbReference type="FunFam" id="2.40.50.90:FF:000029">
    <property type="entry name" value="Probable endonuclease lcl3"/>
    <property type="match status" value="1"/>
</dbReference>
<comment type="similarity">
    <text evidence="4">Belongs to the mitochondrial carrier (TC 2.A.29) family.</text>
</comment>
<dbReference type="GO" id="GO:0046872">
    <property type="term" value="F:metal ion binding"/>
    <property type="evidence" value="ECO:0007669"/>
    <property type="project" value="UniProtKB-KW"/>
</dbReference>
<dbReference type="PROSITE" id="PS50920">
    <property type="entry name" value="SOLCAR"/>
    <property type="match status" value="3"/>
</dbReference>
<keyword evidence="13" id="KW-0999">Mitochondrion inner membrane</keyword>
<reference evidence="22 23" key="1">
    <citation type="journal article" date="2017" name="Biotechnol. Biofuels">
        <title>Differential beta-glucosidase expression as a function of carbon source availability in Talaromyces amestolkiae: a genomic and proteomic approach.</title>
        <authorList>
            <person name="de Eugenio L.I."/>
            <person name="Mendez-Liter J.A."/>
            <person name="Nieto-Dominguez M."/>
            <person name="Alonso L."/>
            <person name="Gil-Munoz J."/>
            <person name="Barriuso J."/>
            <person name="Prieto A."/>
            <person name="Martinez M.J."/>
        </authorList>
    </citation>
    <scope>NUCLEOTIDE SEQUENCE [LARGE SCALE GENOMIC DNA]</scope>
    <source>
        <strain evidence="22 23">CIB</strain>
    </source>
</reference>
<evidence type="ECO:0000256" key="20">
    <source>
        <dbReference type="SAM" id="MobiDB-lite"/>
    </source>
</evidence>
<dbReference type="PRINTS" id="PR00926">
    <property type="entry name" value="MITOCARRIER"/>
</dbReference>
<keyword evidence="12" id="KW-0255">Endonuclease</keyword>
<keyword evidence="14" id="KW-0378">Hydrolase</keyword>
<evidence type="ECO:0000259" key="21">
    <source>
        <dbReference type="PROSITE" id="PS50830"/>
    </source>
</evidence>
<dbReference type="InterPro" id="IPR035437">
    <property type="entry name" value="SNase_OB-fold_sf"/>
</dbReference>
<dbReference type="Pfam" id="PF00565">
    <property type="entry name" value="SNase"/>
    <property type="match status" value="1"/>
</dbReference>
<evidence type="ECO:0000256" key="15">
    <source>
        <dbReference type="ARBA" id="ARBA00022837"/>
    </source>
</evidence>
<dbReference type="InterPro" id="IPR018108">
    <property type="entry name" value="MCP_transmembrane"/>
</dbReference>
<evidence type="ECO:0000256" key="14">
    <source>
        <dbReference type="ARBA" id="ARBA00022801"/>
    </source>
</evidence>
<dbReference type="GO" id="GO:0005743">
    <property type="term" value="C:mitochondrial inner membrane"/>
    <property type="evidence" value="ECO:0007669"/>
    <property type="project" value="UniProtKB-SubCell"/>
</dbReference>
<dbReference type="InterPro" id="IPR052217">
    <property type="entry name" value="Mito/Peroxisomal_Carrier"/>
</dbReference>
<feature type="repeat" description="Solcar" evidence="19">
    <location>
        <begin position="115"/>
        <end position="200"/>
    </location>
</feature>
<dbReference type="GeneID" id="63794413"/>
<name>A0A364L063_TALAM</name>
<sequence>MAGQSKLSPWESAIAGATGAVLANALVYPLDIVKTKIQVQVKSRKETSTDLEATPHYDSTLDAINKIFKDEGLTGLYNGINGALIGVASTNFAYFYWYSVVRAAYIASGRGSNTPGTAVELSLGAIAGAVAQIFTIPVSVVTTRQQTQSKEDKKGLLETAREVIDGEDGWTGLWRGLKASLVLVVNPAITYGAYQRLKEILFPGKNNLRPWEAFVLGAMSKALATILTQPLIVAKVGLQSKPPPGRQGKPFKGFIEVMQYIIEHEGPLSLFKGIGPQITKGLLVQGLLMMTKERMELAFILLFASLRKLKQEKLKNQRSRSLKSGMGWWSFGSSGSKSDSDNKPNDSQPPNRHREEEEEKQQSIIPPLLTSRSSSSSTSKSNSTDWNSSLNAFDWSQFTEPRNLIPTALLTGGILFVVYVQRRYLRRFPEATDITSSYFRSRSLLGRVTSVGDGDNFRIYHTPGGRLVGWGWLPWMKVPTVRKELKDKTVHIRLAGVDAPELAHFGRPAQPYSQEAHMWLTSYLMNRRVRAYVHRPDQYKRVIATVYVRRWLDFPPLRRRDVSYEMLRRGLATVYEAKSGVEFGGTENERKYREAEALAKSRRQGLWKDFGRKDGVNFESPREYKTRMQSLDASAAEQSPSSSKVEKSPGLVSSLLRKVWPFGSKAGK</sequence>
<evidence type="ECO:0000256" key="19">
    <source>
        <dbReference type="PROSITE-ProRule" id="PRU00282"/>
    </source>
</evidence>
<evidence type="ECO:0000256" key="17">
    <source>
        <dbReference type="ARBA" id="ARBA00023128"/>
    </source>
</evidence>
<evidence type="ECO:0000256" key="2">
    <source>
        <dbReference type="ARBA" id="ARBA00004448"/>
    </source>
</evidence>
<keyword evidence="18 19" id="KW-0472">Membrane</keyword>
<accession>A0A364L063</accession>
<dbReference type="OrthoDB" id="446044at2759"/>
<evidence type="ECO:0000256" key="16">
    <source>
        <dbReference type="ARBA" id="ARBA00022989"/>
    </source>
</evidence>
<evidence type="ECO:0000256" key="6">
    <source>
        <dbReference type="ARBA" id="ARBA00014651"/>
    </source>
</evidence>
<evidence type="ECO:0000256" key="11">
    <source>
        <dbReference type="ARBA" id="ARBA00022737"/>
    </source>
</evidence>
<dbReference type="AlphaFoldDB" id="A0A364L063"/>
<gene>
    <name evidence="22" type="ORF">BHQ10_005197</name>
</gene>
<evidence type="ECO:0000256" key="10">
    <source>
        <dbReference type="ARBA" id="ARBA00022723"/>
    </source>
</evidence>
<dbReference type="PANTHER" id="PTHR45939:SF1">
    <property type="entry name" value="MITOCHONDRIAL THIAMINE PYROPHOSPHATE CARRIER 1-RELATED"/>
    <property type="match status" value="1"/>
</dbReference>
<keyword evidence="9" id="KW-0540">Nuclease</keyword>
<evidence type="ECO:0000256" key="18">
    <source>
        <dbReference type="ARBA" id="ARBA00023136"/>
    </source>
</evidence>
<feature type="repeat" description="Solcar" evidence="19">
    <location>
        <begin position="208"/>
        <end position="298"/>
    </location>
</feature>
<keyword evidence="15" id="KW-0106">Calcium</keyword>
<evidence type="ECO:0000313" key="23">
    <source>
        <dbReference type="Proteomes" id="UP000249363"/>
    </source>
</evidence>
<evidence type="ECO:0000256" key="1">
    <source>
        <dbReference type="ARBA" id="ARBA00004167"/>
    </source>
</evidence>
<dbReference type="STRING" id="1196081.A0A364L063"/>
<dbReference type="GO" id="GO:0016787">
    <property type="term" value="F:hydrolase activity"/>
    <property type="evidence" value="ECO:0007669"/>
    <property type="project" value="UniProtKB-KW"/>
</dbReference>
<dbReference type="RefSeq" id="XP_040733701.1">
    <property type="nucleotide sequence ID" value="XM_040877646.1"/>
</dbReference>
<dbReference type="EMBL" id="MIKG01000009">
    <property type="protein sequence ID" value="RAO69185.1"/>
    <property type="molecule type" value="Genomic_DNA"/>
</dbReference>
<evidence type="ECO:0000256" key="8">
    <source>
        <dbReference type="ARBA" id="ARBA00022692"/>
    </source>
</evidence>
<dbReference type="Pfam" id="PF00153">
    <property type="entry name" value="Mito_carr"/>
    <property type="match status" value="3"/>
</dbReference>
<organism evidence="22 23">
    <name type="scientific">Talaromyces amestolkiae</name>
    <dbReference type="NCBI Taxonomy" id="1196081"/>
    <lineage>
        <taxon>Eukaryota</taxon>
        <taxon>Fungi</taxon>
        <taxon>Dikarya</taxon>
        <taxon>Ascomycota</taxon>
        <taxon>Pezizomycotina</taxon>
        <taxon>Eurotiomycetes</taxon>
        <taxon>Eurotiomycetidae</taxon>
        <taxon>Eurotiales</taxon>
        <taxon>Trichocomaceae</taxon>
        <taxon>Talaromyces</taxon>
        <taxon>Talaromyces sect. Talaromyces</taxon>
    </lineage>
</organism>
<evidence type="ECO:0000313" key="22">
    <source>
        <dbReference type="EMBL" id="RAO69185.1"/>
    </source>
</evidence>
<dbReference type="GO" id="GO:0004519">
    <property type="term" value="F:endonuclease activity"/>
    <property type="evidence" value="ECO:0007669"/>
    <property type="project" value="UniProtKB-KW"/>
</dbReference>
<dbReference type="SUPFAM" id="SSF50199">
    <property type="entry name" value="Staphylococcal nuclease"/>
    <property type="match status" value="1"/>
</dbReference>
<feature type="compositionally biased region" description="Polar residues" evidence="20">
    <location>
        <begin position="627"/>
        <end position="643"/>
    </location>
</feature>
<keyword evidence="8 19" id="KW-0812">Transmembrane</keyword>
<keyword evidence="17" id="KW-0496">Mitochondrion</keyword>
<evidence type="ECO:0000256" key="7">
    <source>
        <dbReference type="ARBA" id="ARBA00022448"/>
    </source>
</evidence>
<feature type="compositionally biased region" description="Low complexity" evidence="20">
    <location>
        <begin position="370"/>
        <end position="385"/>
    </location>
</feature>
<dbReference type="GO" id="GO:0015217">
    <property type="term" value="F:ADP transmembrane transporter activity"/>
    <property type="evidence" value="ECO:0007669"/>
    <property type="project" value="TreeGrafter"/>
</dbReference>
<proteinExistence type="inferred from homology"/>
<evidence type="ECO:0000256" key="13">
    <source>
        <dbReference type="ARBA" id="ARBA00022792"/>
    </source>
</evidence>
<feature type="region of interest" description="Disordered" evidence="20">
    <location>
        <begin position="613"/>
        <end position="650"/>
    </location>
</feature>
<dbReference type="PANTHER" id="PTHR45939">
    <property type="entry name" value="PEROXISOMAL MEMBRANE PROTEIN PMP34-RELATED"/>
    <property type="match status" value="1"/>
</dbReference>